<evidence type="ECO:0008006" key="4">
    <source>
        <dbReference type="Google" id="ProtNLM"/>
    </source>
</evidence>
<dbReference type="Proteomes" id="UP000545761">
    <property type="component" value="Unassembled WGS sequence"/>
</dbReference>
<evidence type="ECO:0000313" key="3">
    <source>
        <dbReference type="Proteomes" id="UP000545761"/>
    </source>
</evidence>
<gene>
    <name evidence="2" type="ORF">H1D24_00150</name>
</gene>
<evidence type="ECO:0000256" key="1">
    <source>
        <dbReference type="SAM" id="MobiDB-lite"/>
    </source>
</evidence>
<accession>A0A7W0I6M3</accession>
<comment type="caution">
    <text evidence="2">The sequence shown here is derived from an EMBL/GenBank/DDBJ whole genome shotgun (WGS) entry which is preliminary data.</text>
</comment>
<evidence type="ECO:0000313" key="2">
    <source>
        <dbReference type="EMBL" id="MBA2944268.1"/>
    </source>
</evidence>
<feature type="region of interest" description="Disordered" evidence="1">
    <location>
        <begin position="38"/>
        <end position="65"/>
    </location>
</feature>
<dbReference type="InterPro" id="IPR036388">
    <property type="entry name" value="WH-like_DNA-bd_sf"/>
</dbReference>
<sequence>MSRAERRTRVRQLAAAGLSNRAIARRLSIGKDTVARDLRATEAPAAPTPVPQIAPPALTSGATGAPIPTRLVRDLDPQLIKDLNVLADPRTGRLPETLAQIIHAAANQGRATWLTVAQRHAEPVP</sequence>
<dbReference type="Gene3D" id="1.10.10.10">
    <property type="entry name" value="Winged helix-like DNA-binding domain superfamily/Winged helix DNA-binding domain"/>
    <property type="match status" value="1"/>
</dbReference>
<proteinExistence type="predicted"/>
<dbReference type="AlphaFoldDB" id="A0A7W0I6M3"/>
<name>A0A7W0I6M3_9ACTN</name>
<dbReference type="EMBL" id="JACEHE010000001">
    <property type="protein sequence ID" value="MBA2944268.1"/>
    <property type="molecule type" value="Genomic_DNA"/>
</dbReference>
<protein>
    <recommendedName>
        <fullName evidence="4">Helix-turn-helix domain-containing protein</fullName>
    </recommendedName>
</protein>
<organism evidence="2 3">
    <name type="scientific">Streptomyces himalayensis subsp. himalayensis</name>
    <dbReference type="NCBI Taxonomy" id="2756131"/>
    <lineage>
        <taxon>Bacteria</taxon>
        <taxon>Bacillati</taxon>
        <taxon>Actinomycetota</taxon>
        <taxon>Actinomycetes</taxon>
        <taxon>Kitasatosporales</taxon>
        <taxon>Streptomycetaceae</taxon>
        <taxon>Streptomyces</taxon>
        <taxon>Streptomyces himalayensis</taxon>
    </lineage>
</organism>
<dbReference type="RefSeq" id="WP_181655249.1">
    <property type="nucleotide sequence ID" value="NZ_JACEHE010000001.1"/>
</dbReference>
<reference evidence="2 3" key="1">
    <citation type="submission" date="2020-07" db="EMBL/GenBank/DDBJ databases">
        <title>Streptomyces isolated from Indian soil.</title>
        <authorList>
            <person name="Mandal S."/>
            <person name="Maiti P.K."/>
        </authorList>
    </citation>
    <scope>NUCLEOTIDE SEQUENCE [LARGE SCALE GENOMIC DNA]</scope>
    <source>
        <strain evidence="2 3">PSKA28</strain>
    </source>
</reference>